<accession>A0ABP1ISP4</accession>
<dbReference type="PROSITE" id="PS50850">
    <property type="entry name" value="MFS"/>
    <property type="match status" value="1"/>
</dbReference>
<evidence type="ECO:0000256" key="5">
    <source>
        <dbReference type="SAM" id="Phobius"/>
    </source>
</evidence>
<dbReference type="Pfam" id="PF00083">
    <property type="entry name" value="Sugar_tr"/>
    <property type="match status" value="1"/>
</dbReference>
<gene>
    <name evidence="7" type="ORF">HINF_LOCUS28831</name>
</gene>
<reference evidence="7 8" key="1">
    <citation type="submission" date="2024-07" db="EMBL/GenBank/DDBJ databases">
        <authorList>
            <person name="Akdeniz Z."/>
        </authorList>
    </citation>
    <scope>NUCLEOTIDE SEQUENCE [LARGE SCALE GENOMIC DNA]</scope>
</reference>
<feature type="transmembrane region" description="Helical" evidence="5">
    <location>
        <begin position="403"/>
        <end position="421"/>
    </location>
</feature>
<evidence type="ECO:0000256" key="3">
    <source>
        <dbReference type="ARBA" id="ARBA00022989"/>
    </source>
</evidence>
<proteinExistence type="predicted"/>
<evidence type="ECO:0000313" key="7">
    <source>
        <dbReference type="EMBL" id="CAL6022824.1"/>
    </source>
</evidence>
<feature type="transmembrane region" description="Helical" evidence="5">
    <location>
        <begin position="241"/>
        <end position="264"/>
    </location>
</feature>
<dbReference type="InterPro" id="IPR050549">
    <property type="entry name" value="MFS_Trehalose_Transporter"/>
</dbReference>
<feature type="transmembrane region" description="Helical" evidence="5">
    <location>
        <begin position="375"/>
        <end position="397"/>
    </location>
</feature>
<dbReference type="EMBL" id="CAXDID020000092">
    <property type="protein sequence ID" value="CAL6022824.1"/>
    <property type="molecule type" value="Genomic_DNA"/>
</dbReference>
<sequence length="456" mass="50974">MSYNIIIFLVYLCGGLARGTALNNLNVVLIQMYSHVAAKFTVTSQIIALLSISVLCGSILGTFSATPIILKFGRKNSILYMALISLLSSVTPVHYVYLGVNKIVTGFSTSIIGRTAIPMLFSEFVAPNLRGVFGSFMNLFISVGVLISSVIQLLIAPFDKLFYISFIPGTVSSVLLIVLLFWVKESNTQKHATPLNKNKILEEQNVSLQINEDQTKQLKINTEKQIIEQIESIFSRKYRKCLLVALTLGPALAGSGMNAVIQYASQTFANSFNSPYSGTIGFIIVAVVNTIAAIVATPFIRLIRRRLLWFVSLLGCMICQVGLLILSFDFMDQKLNNKLQLILTIVFILFYQMGISSLYLAILSEIFPLEVKTKMMNFGMVMFWLTLITTTLLFPLVPRRCSYLLFLSIQTICFIILFKYLPETTGKTLQEIRKIMVDEEHKMEILPAKNAEAPLE</sequence>
<dbReference type="SUPFAM" id="SSF103473">
    <property type="entry name" value="MFS general substrate transporter"/>
    <property type="match status" value="1"/>
</dbReference>
<dbReference type="Gene3D" id="1.20.1250.20">
    <property type="entry name" value="MFS general substrate transporter like domains"/>
    <property type="match status" value="1"/>
</dbReference>
<keyword evidence="2 5" id="KW-0812">Transmembrane</keyword>
<feature type="transmembrane region" description="Helical" evidence="5">
    <location>
        <begin position="133"/>
        <end position="155"/>
    </location>
</feature>
<keyword evidence="3 5" id="KW-1133">Transmembrane helix</keyword>
<dbReference type="Proteomes" id="UP001642409">
    <property type="component" value="Unassembled WGS sequence"/>
</dbReference>
<dbReference type="PANTHER" id="PTHR48021">
    <property type="match status" value="1"/>
</dbReference>
<feature type="transmembrane region" description="Helical" evidence="5">
    <location>
        <begin position="340"/>
        <end position="363"/>
    </location>
</feature>
<dbReference type="InterPro" id="IPR005828">
    <property type="entry name" value="MFS_sugar_transport-like"/>
</dbReference>
<feature type="domain" description="Major facilitator superfamily (MFS) profile" evidence="6">
    <location>
        <begin position="7"/>
        <end position="425"/>
    </location>
</feature>
<organism evidence="7 8">
    <name type="scientific">Hexamita inflata</name>
    <dbReference type="NCBI Taxonomy" id="28002"/>
    <lineage>
        <taxon>Eukaryota</taxon>
        <taxon>Metamonada</taxon>
        <taxon>Diplomonadida</taxon>
        <taxon>Hexamitidae</taxon>
        <taxon>Hexamitinae</taxon>
        <taxon>Hexamita</taxon>
    </lineage>
</organism>
<feature type="transmembrane region" description="Helical" evidence="5">
    <location>
        <begin position="45"/>
        <end position="70"/>
    </location>
</feature>
<keyword evidence="4 5" id="KW-0472">Membrane</keyword>
<evidence type="ECO:0000313" key="8">
    <source>
        <dbReference type="Proteomes" id="UP001642409"/>
    </source>
</evidence>
<dbReference type="PANTHER" id="PTHR48021:SF1">
    <property type="entry name" value="GH07001P-RELATED"/>
    <property type="match status" value="1"/>
</dbReference>
<evidence type="ECO:0000256" key="4">
    <source>
        <dbReference type="ARBA" id="ARBA00023136"/>
    </source>
</evidence>
<protein>
    <submittedName>
        <fullName evidence="7">Sugar_(And other) transporter family protein</fullName>
    </submittedName>
</protein>
<evidence type="ECO:0000256" key="1">
    <source>
        <dbReference type="ARBA" id="ARBA00004141"/>
    </source>
</evidence>
<feature type="transmembrane region" description="Helical" evidence="5">
    <location>
        <begin position="161"/>
        <end position="183"/>
    </location>
</feature>
<dbReference type="InterPro" id="IPR036259">
    <property type="entry name" value="MFS_trans_sf"/>
</dbReference>
<name>A0ABP1ISP4_9EUKA</name>
<comment type="subcellular location">
    <subcellularLocation>
        <location evidence="1">Membrane</location>
        <topology evidence="1">Multi-pass membrane protein</topology>
    </subcellularLocation>
</comment>
<feature type="transmembrane region" description="Helical" evidence="5">
    <location>
        <begin position="276"/>
        <end position="300"/>
    </location>
</feature>
<feature type="transmembrane region" description="Helical" evidence="5">
    <location>
        <begin position="77"/>
        <end position="97"/>
    </location>
</feature>
<comment type="caution">
    <text evidence="7">The sequence shown here is derived from an EMBL/GenBank/DDBJ whole genome shotgun (WGS) entry which is preliminary data.</text>
</comment>
<evidence type="ECO:0000256" key="2">
    <source>
        <dbReference type="ARBA" id="ARBA00022692"/>
    </source>
</evidence>
<keyword evidence="8" id="KW-1185">Reference proteome</keyword>
<evidence type="ECO:0000259" key="6">
    <source>
        <dbReference type="PROSITE" id="PS50850"/>
    </source>
</evidence>
<dbReference type="InterPro" id="IPR020846">
    <property type="entry name" value="MFS_dom"/>
</dbReference>
<feature type="transmembrane region" description="Helical" evidence="5">
    <location>
        <begin position="307"/>
        <end position="328"/>
    </location>
</feature>